<dbReference type="PANTHER" id="PTHR33133">
    <property type="entry name" value="OS08G0107100 PROTEIN-RELATED"/>
    <property type="match status" value="1"/>
</dbReference>
<dbReference type="STRING" id="22663.A0A2I0IEL5"/>
<dbReference type="AlphaFoldDB" id="A0A2I0IEL5"/>
<evidence type="ECO:0000313" key="1">
    <source>
        <dbReference type="EMBL" id="PKI42233.1"/>
    </source>
</evidence>
<dbReference type="GeneID" id="116190174"/>
<keyword evidence="2" id="KW-1185">Reference proteome</keyword>
<name>A0A2I0IEL5_PUNGR</name>
<evidence type="ECO:0000313" key="2">
    <source>
        <dbReference type="Proteomes" id="UP000233551"/>
    </source>
</evidence>
<reference evidence="1 2" key="1">
    <citation type="submission" date="2017-11" db="EMBL/GenBank/DDBJ databases">
        <title>De-novo sequencing of pomegranate (Punica granatum L.) genome.</title>
        <authorList>
            <person name="Akparov Z."/>
            <person name="Amiraslanov A."/>
            <person name="Hajiyeva S."/>
            <person name="Abbasov M."/>
            <person name="Kaur K."/>
            <person name="Hamwieh A."/>
            <person name="Solovyev V."/>
            <person name="Salamov A."/>
            <person name="Braich B."/>
            <person name="Kosarev P."/>
            <person name="Mahmoud A."/>
            <person name="Hajiyev E."/>
            <person name="Babayeva S."/>
            <person name="Izzatullayeva V."/>
            <person name="Mammadov A."/>
            <person name="Mammadov A."/>
            <person name="Sharifova S."/>
            <person name="Ojaghi J."/>
            <person name="Eynullazada K."/>
            <person name="Bayramov B."/>
            <person name="Abdulazimova A."/>
            <person name="Shahmuradov I."/>
        </authorList>
    </citation>
    <scope>NUCLEOTIDE SEQUENCE [LARGE SCALE GENOMIC DNA]</scope>
    <source>
        <strain evidence="2">cv. AG2017</strain>
        <tissue evidence="1">Leaf</tissue>
    </source>
</reference>
<organism evidence="1 2">
    <name type="scientific">Punica granatum</name>
    <name type="common">Pomegranate</name>
    <dbReference type="NCBI Taxonomy" id="22663"/>
    <lineage>
        <taxon>Eukaryota</taxon>
        <taxon>Viridiplantae</taxon>
        <taxon>Streptophyta</taxon>
        <taxon>Embryophyta</taxon>
        <taxon>Tracheophyta</taxon>
        <taxon>Spermatophyta</taxon>
        <taxon>Magnoliopsida</taxon>
        <taxon>eudicotyledons</taxon>
        <taxon>Gunneridae</taxon>
        <taxon>Pentapetalae</taxon>
        <taxon>rosids</taxon>
        <taxon>malvids</taxon>
        <taxon>Myrtales</taxon>
        <taxon>Lythraceae</taxon>
        <taxon>Punica</taxon>
    </lineage>
</organism>
<dbReference type="Proteomes" id="UP000233551">
    <property type="component" value="Unassembled WGS sequence"/>
</dbReference>
<dbReference type="PANTHER" id="PTHR33133:SF5">
    <property type="entry name" value="OS08G0107100 PROTEIN"/>
    <property type="match status" value="1"/>
</dbReference>
<accession>A0A2I0IEL5</accession>
<sequence>MLKTGQWHSEEEEEEEEEAAAMDREQDEMQFLGFAGIYKESFKIISSWKKLFAQISLFLILPLSFIFLAHSWVSQTLSYRILRDSFTRIDTYKDSEEYSKLSRSINSTWLFLGLFKAVYFTFVLVLSLLSTSAVVYTIACIYTGKHVTFRNVLSVVPRVWKRLVITFLWIFAVFFVYNVFFGGLLLVCIIFIGVYSYGIAVVIGLFILYVVGFVYMAMIWQLASVVSVLEDVYGRKSVVKSKALIKGKMGISVGCFAGLVVLFMVVQAVFEFLVVIDLVPGLVNRILIGLVCVVLLLGVVLLGLVVQTVLYFVCKSFHHENIDKASLADHLEVYRGDYVPLRAQSVQLEQIHV</sequence>
<dbReference type="OrthoDB" id="1908649at2759"/>
<comment type="caution">
    <text evidence="1">The sequence shown here is derived from an EMBL/GenBank/DDBJ whole genome shotgun (WGS) entry which is preliminary data.</text>
</comment>
<proteinExistence type="predicted"/>
<protein>
    <submittedName>
        <fullName evidence="1">Uncharacterized protein</fullName>
    </submittedName>
</protein>
<dbReference type="EMBL" id="PGOL01003215">
    <property type="protein sequence ID" value="PKI42233.1"/>
    <property type="molecule type" value="Genomic_DNA"/>
</dbReference>
<gene>
    <name evidence="1" type="ORF">CRG98_037349</name>
</gene>